<dbReference type="InterPro" id="IPR050351">
    <property type="entry name" value="BphY/WalK/GraS-like"/>
</dbReference>
<dbReference type="InterPro" id="IPR003594">
    <property type="entry name" value="HATPase_dom"/>
</dbReference>
<dbReference type="Pfam" id="PF00672">
    <property type="entry name" value="HAMP"/>
    <property type="match status" value="1"/>
</dbReference>
<dbReference type="GO" id="GO:0006355">
    <property type="term" value="P:regulation of DNA-templated transcription"/>
    <property type="evidence" value="ECO:0007669"/>
    <property type="project" value="InterPro"/>
</dbReference>
<dbReference type="GO" id="GO:0030295">
    <property type="term" value="F:protein kinase activator activity"/>
    <property type="evidence" value="ECO:0007669"/>
    <property type="project" value="TreeGrafter"/>
</dbReference>
<dbReference type="InterPro" id="IPR005467">
    <property type="entry name" value="His_kinase_dom"/>
</dbReference>
<dbReference type="GO" id="GO:0000155">
    <property type="term" value="F:phosphorelay sensor kinase activity"/>
    <property type="evidence" value="ECO:0007669"/>
    <property type="project" value="InterPro"/>
</dbReference>
<dbReference type="InterPro" id="IPR013767">
    <property type="entry name" value="PAS_fold"/>
</dbReference>
<dbReference type="Pfam" id="PF00512">
    <property type="entry name" value="HisKA"/>
    <property type="match status" value="1"/>
</dbReference>
<dbReference type="PROSITE" id="PS50109">
    <property type="entry name" value="HIS_KIN"/>
    <property type="match status" value="1"/>
</dbReference>
<dbReference type="GO" id="GO:0005886">
    <property type="term" value="C:plasma membrane"/>
    <property type="evidence" value="ECO:0007669"/>
    <property type="project" value="UniProtKB-SubCell"/>
</dbReference>
<feature type="domain" description="HAMP" evidence="18">
    <location>
        <begin position="323"/>
        <end position="375"/>
    </location>
</feature>
<feature type="domain" description="Histidine kinase" evidence="16">
    <location>
        <begin position="521"/>
        <end position="733"/>
    </location>
</feature>
<reference evidence="19 20" key="1">
    <citation type="submission" date="2016-10" db="EMBL/GenBank/DDBJ databases">
        <authorList>
            <person name="de Groot N.N."/>
        </authorList>
    </citation>
    <scope>NUCLEOTIDE SEQUENCE [LARGE SCALE GENOMIC DNA]</scope>
    <source>
        <strain evidence="19 20">ASO4-2</strain>
    </source>
</reference>
<evidence type="ECO:0000256" key="15">
    <source>
        <dbReference type="SAM" id="Phobius"/>
    </source>
</evidence>
<accession>A0A1G6DXJ0</accession>
<dbReference type="SUPFAM" id="SSF47384">
    <property type="entry name" value="Homodimeric domain of signal transducing histidine kinase"/>
    <property type="match status" value="1"/>
</dbReference>
<dbReference type="GO" id="GO:0007234">
    <property type="term" value="P:osmosensory signaling via phosphorelay pathway"/>
    <property type="evidence" value="ECO:0007669"/>
    <property type="project" value="TreeGrafter"/>
</dbReference>
<feature type="coiled-coil region" evidence="14">
    <location>
        <begin position="360"/>
        <end position="394"/>
    </location>
</feature>
<keyword evidence="11 15" id="KW-1133">Transmembrane helix</keyword>
<dbReference type="SMART" id="SM00091">
    <property type="entry name" value="PAS"/>
    <property type="match status" value="1"/>
</dbReference>
<dbReference type="InterPro" id="IPR045671">
    <property type="entry name" value="NtrY-like_N"/>
</dbReference>
<dbReference type="InterPro" id="IPR003660">
    <property type="entry name" value="HAMP_dom"/>
</dbReference>
<dbReference type="PANTHER" id="PTHR42878">
    <property type="entry name" value="TWO-COMPONENT HISTIDINE KINASE"/>
    <property type="match status" value="1"/>
</dbReference>
<sequence>MPEKPPPAEPIRVSVPDSNQRKRQQRELYLALFGFIAVVVLAWVQLNFLQVDSYVFFALYNLNFILLLVVLLLVARNVVKLVLERRRKVIGVRLRTRLVLAFVSLSLVPTVLLFVISLIFVRTSVDYWFQGQVEKSLEQALNVGQSFYSSAQDRLEQRGSFLLYQIRDRQMAWGGRNMNAFLDEKRLEYNLGLVGVLSTQLREQNWNADEDWAKVWPELRSEMNLESLLENPRILSAIHPGPEFDLVVGILPVDDGRTGYLVLGDSLGEGLLFKLRQIVRGVDEYKKLQTLKYPLKVTLYLVLGLITLLIILAAIWFGFRLAKELSAPVHALALGTQRISEGDLAFRLHDDAKDELGMLVQSFNHMVQDLEANRAKLTKANLRLEEQNQELETRGRYMEAVLDNITSGVVSIGADGRVTTVNKAAEAILNFDSRQILGKTPNQFLHQDYLVMLQGVAKHLQTHPQAKWQRQLDLRVDKREIKLLVNIVHLQDQGGIIAVFEDVTELEKMHRLAAWKDVARRIAHEIKNPLTPIKLSAQRLERKFSSQVDDRTVFSQCTRIITRQVEHLQRMVQEFSSFAKLPEVRLAEGELEPDLEEIVDMFRTSHVGIQWHLEIATPIPPLKFDPEALRRVWINLMTNAVEALDEQPHPEVVIQAAYLPENQTVVVKFADNGLGLNQVEDIQSIFEPYFSRKKGGTGLGLTIAKSIVGEHRGTILVRKNKPVGCVFEVVLPA</sequence>
<dbReference type="AlphaFoldDB" id="A0A1G6DXJ0"/>
<evidence type="ECO:0000259" key="18">
    <source>
        <dbReference type="PROSITE" id="PS50885"/>
    </source>
</evidence>
<dbReference type="GO" id="GO:0000156">
    <property type="term" value="F:phosphorelay response regulator activity"/>
    <property type="evidence" value="ECO:0007669"/>
    <property type="project" value="TreeGrafter"/>
</dbReference>
<feature type="domain" description="PAS" evidence="17">
    <location>
        <begin position="394"/>
        <end position="448"/>
    </location>
</feature>
<evidence type="ECO:0000256" key="14">
    <source>
        <dbReference type="SAM" id="Coils"/>
    </source>
</evidence>
<evidence type="ECO:0000256" key="12">
    <source>
        <dbReference type="ARBA" id="ARBA00023012"/>
    </source>
</evidence>
<dbReference type="Proteomes" id="UP000198771">
    <property type="component" value="Unassembled WGS sequence"/>
</dbReference>
<name>A0A1G6DXJ0_9BACT</name>
<dbReference type="SUPFAM" id="SSF55785">
    <property type="entry name" value="PYP-like sensor domain (PAS domain)"/>
    <property type="match status" value="1"/>
</dbReference>
<evidence type="ECO:0000259" key="17">
    <source>
        <dbReference type="PROSITE" id="PS50112"/>
    </source>
</evidence>
<keyword evidence="5" id="KW-0597">Phosphoprotein</keyword>
<dbReference type="SMART" id="SM00388">
    <property type="entry name" value="HisKA"/>
    <property type="match status" value="1"/>
</dbReference>
<dbReference type="CDD" id="cd00130">
    <property type="entry name" value="PAS"/>
    <property type="match status" value="1"/>
</dbReference>
<feature type="transmembrane region" description="Helical" evidence="15">
    <location>
        <begin position="28"/>
        <end position="48"/>
    </location>
</feature>
<evidence type="ECO:0000256" key="9">
    <source>
        <dbReference type="ARBA" id="ARBA00022777"/>
    </source>
</evidence>
<dbReference type="SMART" id="SM00304">
    <property type="entry name" value="HAMP"/>
    <property type="match status" value="1"/>
</dbReference>
<evidence type="ECO:0000256" key="4">
    <source>
        <dbReference type="ARBA" id="ARBA00022475"/>
    </source>
</evidence>
<dbReference type="Pfam" id="PF02518">
    <property type="entry name" value="HATPase_c"/>
    <property type="match status" value="1"/>
</dbReference>
<keyword evidence="20" id="KW-1185">Reference proteome</keyword>
<dbReference type="PANTHER" id="PTHR42878:SF7">
    <property type="entry name" value="SENSOR HISTIDINE KINASE GLRK"/>
    <property type="match status" value="1"/>
</dbReference>
<dbReference type="RefSeq" id="WP_092122130.1">
    <property type="nucleotide sequence ID" value="NZ_FMXO01000014.1"/>
</dbReference>
<proteinExistence type="predicted"/>
<evidence type="ECO:0000313" key="19">
    <source>
        <dbReference type="EMBL" id="SDB49848.1"/>
    </source>
</evidence>
<dbReference type="OrthoDB" id="9781147at2"/>
<dbReference type="Pfam" id="PF00989">
    <property type="entry name" value="PAS"/>
    <property type="match status" value="1"/>
</dbReference>
<dbReference type="PIRSF" id="PIRSF037532">
    <property type="entry name" value="STHK_NtrY"/>
    <property type="match status" value="1"/>
</dbReference>
<evidence type="ECO:0000256" key="13">
    <source>
        <dbReference type="ARBA" id="ARBA00023136"/>
    </source>
</evidence>
<dbReference type="Gene3D" id="3.30.565.10">
    <property type="entry name" value="Histidine kinase-like ATPase, C-terminal domain"/>
    <property type="match status" value="1"/>
</dbReference>
<evidence type="ECO:0000256" key="3">
    <source>
        <dbReference type="ARBA" id="ARBA00012438"/>
    </source>
</evidence>
<protein>
    <recommendedName>
        <fullName evidence="3">histidine kinase</fullName>
        <ecNumber evidence="3">2.7.13.3</ecNumber>
    </recommendedName>
</protein>
<evidence type="ECO:0000313" key="20">
    <source>
        <dbReference type="Proteomes" id="UP000198771"/>
    </source>
</evidence>
<evidence type="ECO:0000256" key="10">
    <source>
        <dbReference type="ARBA" id="ARBA00022840"/>
    </source>
</evidence>
<evidence type="ECO:0000259" key="16">
    <source>
        <dbReference type="PROSITE" id="PS50109"/>
    </source>
</evidence>
<keyword evidence="9 19" id="KW-0418">Kinase</keyword>
<feature type="transmembrane region" description="Helical" evidence="15">
    <location>
        <begin position="54"/>
        <end position="75"/>
    </location>
</feature>
<keyword evidence="8" id="KW-0547">Nucleotide-binding</keyword>
<dbReference type="PROSITE" id="PS50885">
    <property type="entry name" value="HAMP"/>
    <property type="match status" value="1"/>
</dbReference>
<keyword evidence="12" id="KW-0902">Two-component regulatory system</keyword>
<keyword evidence="7 15" id="KW-0812">Transmembrane</keyword>
<keyword evidence="14" id="KW-0175">Coiled coil</keyword>
<evidence type="ECO:0000256" key="6">
    <source>
        <dbReference type="ARBA" id="ARBA00022679"/>
    </source>
</evidence>
<dbReference type="NCBIfam" id="TIGR00229">
    <property type="entry name" value="sensory_box"/>
    <property type="match status" value="1"/>
</dbReference>
<dbReference type="InterPro" id="IPR003661">
    <property type="entry name" value="HisK_dim/P_dom"/>
</dbReference>
<dbReference type="Gene3D" id="6.10.340.10">
    <property type="match status" value="1"/>
</dbReference>
<dbReference type="EMBL" id="FMXO01000014">
    <property type="protein sequence ID" value="SDB49848.1"/>
    <property type="molecule type" value="Genomic_DNA"/>
</dbReference>
<evidence type="ECO:0000256" key="2">
    <source>
        <dbReference type="ARBA" id="ARBA00004651"/>
    </source>
</evidence>
<keyword evidence="6" id="KW-0808">Transferase</keyword>
<dbReference type="InterPro" id="IPR000014">
    <property type="entry name" value="PAS"/>
</dbReference>
<dbReference type="InterPro" id="IPR036890">
    <property type="entry name" value="HATPase_C_sf"/>
</dbReference>
<dbReference type="InterPro" id="IPR035965">
    <property type="entry name" value="PAS-like_dom_sf"/>
</dbReference>
<dbReference type="SUPFAM" id="SSF55874">
    <property type="entry name" value="ATPase domain of HSP90 chaperone/DNA topoisomerase II/histidine kinase"/>
    <property type="match status" value="1"/>
</dbReference>
<dbReference type="PROSITE" id="PS50112">
    <property type="entry name" value="PAS"/>
    <property type="match status" value="1"/>
</dbReference>
<evidence type="ECO:0000256" key="1">
    <source>
        <dbReference type="ARBA" id="ARBA00000085"/>
    </source>
</evidence>
<evidence type="ECO:0000256" key="8">
    <source>
        <dbReference type="ARBA" id="ARBA00022741"/>
    </source>
</evidence>
<organism evidence="19 20">
    <name type="scientific">Desulfonatronum thiosulfatophilum</name>
    <dbReference type="NCBI Taxonomy" id="617002"/>
    <lineage>
        <taxon>Bacteria</taxon>
        <taxon>Pseudomonadati</taxon>
        <taxon>Thermodesulfobacteriota</taxon>
        <taxon>Desulfovibrionia</taxon>
        <taxon>Desulfovibrionales</taxon>
        <taxon>Desulfonatronaceae</taxon>
        <taxon>Desulfonatronum</taxon>
    </lineage>
</organism>
<dbReference type="SMART" id="SM00387">
    <property type="entry name" value="HATPase_c"/>
    <property type="match status" value="1"/>
</dbReference>
<evidence type="ECO:0000256" key="5">
    <source>
        <dbReference type="ARBA" id="ARBA00022553"/>
    </source>
</evidence>
<dbReference type="SUPFAM" id="SSF158472">
    <property type="entry name" value="HAMP domain-like"/>
    <property type="match status" value="1"/>
</dbReference>
<dbReference type="CDD" id="cd00082">
    <property type="entry name" value="HisKA"/>
    <property type="match status" value="1"/>
</dbReference>
<gene>
    <name evidence="19" type="ORF">SAMN05660653_02449</name>
</gene>
<dbReference type="InterPro" id="IPR036097">
    <property type="entry name" value="HisK_dim/P_sf"/>
</dbReference>
<evidence type="ECO:0000256" key="7">
    <source>
        <dbReference type="ARBA" id="ARBA00022692"/>
    </source>
</evidence>
<dbReference type="EC" id="2.7.13.3" evidence="3"/>
<dbReference type="Gene3D" id="1.10.287.130">
    <property type="match status" value="1"/>
</dbReference>
<feature type="transmembrane region" description="Helical" evidence="15">
    <location>
        <begin position="297"/>
        <end position="319"/>
    </location>
</feature>
<dbReference type="Pfam" id="PF19312">
    <property type="entry name" value="NtrY_N"/>
    <property type="match status" value="1"/>
</dbReference>
<evidence type="ECO:0000256" key="11">
    <source>
        <dbReference type="ARBA" id="ARBA00022989"/>
    </source>
</evidence>
<comment type="catalytic activity">
    <reaction evidence="1">
        <text>ATP + protein L-histidine = ADP + protein N-phospho-L-histidine.</text>
        <dbReference type="EC" id="2.7.13.3"/>
    </reaction>
</comment>
<feature type="transmembrane region" description="Helical" evidence="15">
    <location>
        <begin position="96"/>
        <end position="121"/>
    </location>
</feature>
<dbReference type="STRING" id="617002.SAMN05660653_02449"/>
<dbReference type="InterPro" id="IPR017232">
    <property type="entry name" value="NtrY"/>
</dbReference>
<keyword evidence="13 15" id="KW-0472">Membrane</keyword>
<dbReference type="InterPro" id="IPR004358">
    <property type="entry name" value="Sig_transdc_His_kin-like_C"/>
</dbReference>
<dbReference type="PRINTS" id="PR00344">
    <property type="entry name" value="BCTRLSENSOR"/>
</dbReference>
<comment type="subcellular location">
    <subcellularLocation>
        <location evidence="2">Cell membrane</location>
        <topology evidence="2">Multi-pass membrane protein</topology>
    </subcellularLocation>
</comment>
<keyword evidence="4" id="KW-1003">Cell membrane</keyword>
<keyword evidence="10" id="KW-0067">ATP-binding</keyword>
<dbReference type="GO" id="GO:0005524">
    <property type="term" value="F:ATP binding"/>
    <property type="evidence" value="ECO:0007669"/>
    <property type="project" value="UniProtKB-KW"/>
</dbReference>
<dbReference type="Gene3D" id="3.30.450.20">
    <property type="entry name" value="PAS domain"/>
    <property type="match status" value="1"/>
</dbReference>
<dbReference type="CDD" id="cd06225">
    <property type="entry name" value="HAMP"/>
    <property type="match status" value="1"/>
</dbReference>